<gene>
    <name evidence="2" type="ORF">E6K76_10620</name>
</gene>
<dbReference type="Proteomes" id="UP000316852">
    <property type="component" value="Unassembled WGS sequence"/>
</dbReference>
<protein>
    <submittedName>
        <fullName evidence="2">Uncharacterized protein</fullName>
    </submittedName>
</protein>
<keyword evidence="1" id="KW-0812">Transmembrane</keyword>
<dbReference type="AlphaFoldDB" id="A0A538T183"/>
<sequence>MTILLLAIFATVAVIPETLSAPSSQLSVPIWAAIVLTVAILCLFFWPLYSTFYTVSPEGLRVRYGPWTRHYPWSDFVTAYWQKGMFATRIGWPSVTPCVRLSNGVLLKRRAKRFGLYLTPNDPRAFLLKIAEFAPDLTAETII</sequence>
<proteinExistence type="predicted"/>
<evidence type="ECO:0000313" key="2">
    <source>
        <dbReference type="EMBL" id="TMQ57382.1"/>
    </source>
</evidence>
<keyword evidence="1" id="KW-0472">Membrane</keyword>
<reference evidence="2 3" key="1">
    <citation type="journal article" date="2019" name="Nat. Microbiol.">
        <title>Mediterranean grassland soil C-N compound turnover is dependent on rainfall and depth, and is mediated by genomically divergent microorganisms.</title>
        <authorList>
            <person name="Diamond S."/>
            <person name="Andeer P.F."/>
            <person name="Li Z."/>
            <person name="Crits-Christoph A."/>
            <person name="Burstein D."/>
            <person name="Anantharaman K."/>
            <person name="Lane K.R."/>
            <person name="Thomas B.C."/>
            <person name="Pan C."/>
            <person name="Northen T.R."/>
            <person name="Banfield J.F."/>
        </authorList>
    </citation>
    <scope>NUCLEOTIDE SEQUENCE [LARGE SCALE GENOMIC DNA]</scope>
    <source>
        <strain evidence="2">WS_6</strain>
    </source>
</reference>
<accession>A0A538T183</accession>
<evidence type="ECO:0000313" key="3">
    <source>
        <dbReference type="Proteomes" id="UP000316852"/>
    </source>
</evidence>
<keyword evidence="1" id="KW-1133">Transmembrane helix</keyword>
<dbReference type="EMBL" id="VBOW01000065">
    <property type="protein sequence ID" value="TMQ57382.1"/>
    <property type="molecule type" value="Genomic_DNA"/>
</dbReference>
<organism evidence="2 3">
    <name type="scientific">Eiseniibacteriota bacterium</name>
    <dbReference type="NCBI Taxonomy" id="2212470"/>
    <lineage>
        <taxon>Bacteria</taxon>
        <taxon>Candidatus Eiseniibacteriota</taxon>
    </lineage>
</organism>
<evidence type="ECO:0000256" key="1">
    <source>
        <dbReference type="SAM" id="Phobius"/>
    </source>
</evidence>
<comment type="caution">
    <text evidence="2">The sequence shown here is derived from an EMBL/GenBank/DDBJ whole genome shotgun (WGS) entry which is preliminary data.</text>
</comment>
<name>A0A538T183_UNCEI</name>
<feature type="transmembrane region" description="Helical" evidence="1">
    <location>
        <begin position="30"/>
        <end position="49"/>
    </location>
</feature>